<dbReference type="EMBL" id="GL983068">
    <property type="protein sequence ID" value="EGR34615.1"/>
    <property type="molecule type" value="Genomic_DNA"/>
</dbReference>
<dbReference type="RefSeq" id="XP_004039919.1">
    <property type="nucleotide sequence ID" value="XM_004039871.1"/>
</dbReference>
<feature type="non-terminal residue" evidence="1">
    <location>
        <position position="1"/>
    </location>
</feature>
<dbReference type="InterPro" id="IPR051291">
    <property type="entry name" value="CIMAP"/>
</dbReference>
<organism evidence="1 2">
    <name type="scientific">Ichthyophthirius multifiliis</name>
    <name type="common">White spot disease agent</name>
    <name type="synonym">Ich</name>
    <dbReference type="NCBI Taxonomy" id="5932"/>
    <lineage>
        <taxon>Eukaryota</taxon>
        <taxon>Sar</taxon>
        <taxon>Alveolata</taxon>
        <taxon>Ciliophora</taxon>
        <taxon>Intramacronucleata</taxon>
        <taxon>Oligohymenophorea</taxon>
        <taxon>Hymenostomatida</taxon>
        <taxon>Ophryoglenina</taxon>
        <taxon>Ichthyophthirius</taxon>
    </lineage>
</organism>
<dbReference type="PANTHER" id="PTHR21580">
    <property type="entry name" value="SHIPPO-1-RELATED"/>
    <property type="match status" value="1"/>
</dbReference>
<reference evidence="1 2" key="1">
    <citation type="submission" date="2011-07" db="EMBL/GenBank/DDBJ databases">
        <authorList>
            <person name="Coyne R."/>
            <person name="Brami D."/>
            <person name="Johnson J."/>
            <person name="Hostetler J."/>
            <person name="Hannick L."/>
            <person name="Clark T."/>
            <person name="Cassidy-Hanley D."/>
            <person name="Inman J."/>
        </authorList>
    </citation>
    <scope>NUCLEOTIDE SEQUENCE [LARGE SCALE GENOMIC DNA]</scope>
    <source>
        <strain evidence="1 2">G5</strain>
    </source>
</reference>
<evidence type="ECO:0000313" key="1">
    <source>
        <dbReference type="EMBL" id="EGR34615.1"/>
    </source>
</evidence>
<keyword evidence="2" id="KW-1185">Reference proteome</keyword>
<dbReference type="InterPro" id="IPR010736">
    <property type="entry name" value="SHIPPO-rpt"/>
</dbReference>
<dbReference type="Pfam" id="PF07004">
    <property type="entry name" value="SHIPPO-rpt"/>
    <property type="match status" value="3"/>
</dbReference>
<dbReference type="AlphaFoldDB" id="G0QJI8"/>
<dbReference type="eggNOG" id="ENOG502R2XQ">
    <property type="taxonomic scope" value="Eukaryota"/>
</dbReference>
<evidence type="ECO:0000313" key="2">
    <source>
        <dbReference type="Proteomes" id="UP000008983"/>
    </source>
</evidence>
<dbReference type="OrthoDB" id="406368at2759"/>
<dbReference type="InParanoid" id="G0QJI8"/>
<accession>G0QJI8</accession>
<dbReference type="GeneID" id="14910806"/>
<evidence type="ECO:0008006" key="3">
    <source>
        <dbReference type="Google" id="ProtNLM"/>
    </source>
</evidence>
<dbReference type="Proteomes" id="UP000008983">
    <property type="component" value="Unassembled WGS sequence"/>
</dbReference>
<name>G0QJI8_ICHMU</name>
<dbReference type="OMA" id="MNAICSF"/>
<gene>
    <name evidence="1" type="ORF">IMG5_005700</name>
</gene>
<protein>
    <recommendedName>
        <fullName evidence="3">Sperm-tail PG-rich repeat protein</fullName>
    </recommendedName>
</protein>
<sequence length="315" mass="35639">KKNIKQIMNKFQNEKNEIRRHQDGFSFGYRGTKGVSYLDAVLNQNNPCVGTYNIQKCLYAHDTKIKNGKFGSQDRFPLIKKSPGPGDYNVNQQKLLVKNQKQLFFTESSRSNINDSNQSNDMGPGFYYSQKIENTKGVINFSKYSSRQQQLNNKQMDNTPSVGTYTINRNNLLSFDSPSFSKSVRKYQTFTYAPGPGQYQVNDILKGSKSQIITTMSTSKRFEEFKYNTNSQTPGPGNYDFNELKIKYQNPSQYSIAQKLSSSQLFPKDKIPGPNQYDQIVEKPKQSIKIGTSNRPGVGNGVPGVGSYDSFSITL</sequence>
<proteinExistence type="predicted"/>